<sequence>MTTQHVEMTNKQIIKGLAIASVVAVVLSVTVILPAEYNKDPTGVGALLGLTGMSNTVQAEEMTLEPQNDFTFAQSAGEWQTHTLTVEIPDYEGVEVKALTEQGNGFSFTWETDGGELYMDMHGEVVGATDEFTSYKKSNAISSDNGIFKAPFHGTHGWYWQNNTDSPITVTITVAGFYQSVKTLK</sequence>
<dbReference type="RefSeq" id="WP_073317641.1">
    <property type="nucleotide sequence ID" value="NZ_FQWD01000001.1"/>
</dbReference>
<name>A0A1M5F1C9_9ALTE</name>
<dbReference type="STRING" id="634436.SAMN05216361_0638"/>
<keyword evidence="1" id="KW-1133">Transmembrane helix</keyword>
<feature type="transmembrane region" description="Helical" evidence="1">
    <location>
        <begin position="12"/>
        <end position="33"/>
    </location>
</feature>
<keyword evidence="1" id="KW-0472">Membrane</keyword>
<keyword evidence="3" id="KW-1185">Reference proteome</keyword>
<proteinExistence type="predicted"/>
<accession>A0A1M5F1C9</accession>
<dbReference type="OrthoDB" id="952847at2"/>
<evidence type="ECO:0000313" key="3">
    <source>
        <dbReference type="Proteomes" id="UP000184520"/>
    </source>
</evidence>
<dbReference type="AlphaFoldDB" id="A0A1M5F1C9"/>
<dbReference type="EMBL" id="FQWD01000001">
    <property type="protein sequence ID" value="SHF85353.1"/>
    <property type="molecule type" value="Genomic_DNA"/>
</dbReference>
<protein>
    <recommendedName>
        <fullName evidence="4">Transmembrane anchor protein</fullName>
    </recommendedName>
</protein>
<evidence type="ECO:0000313" key="2">
    <source>
        <dbReference type="EMBL" id="SHF85353.1"/>
    </source>
</evidence>
<evidence type="ECO:0000256" key="1">
    <source>
        <dbReference type="SAM" id="Phobius"/>
    </source>
</evidence>
<organism evidence="2 3">
    <name type="scientific">Marisediminitalea aggregata</name>
    <dbReference type="NCBI Taxonomy" id="634436"/>
    <lineage>
        <taxon>Bacteria</taxon>
        <taxon>Pseudomonadati</taxon>
        <taxon>Pseudomonadota</taxon>
        <taxon>Gammaproteobacteria</taxon>
        <taxon>Alteromonadales</taxon>
        <taxon>Alteromonadaceae</taxon>
        <taxon>Marisediminitalea</taxon>
    </lineage>
</organism>
<dbReference type="Proteomes" id="UP000184520">
    <property type="component" value="Unassembled WGS sequence"/>
</dbReference>
<keyword evidence="1" id="KW-0812">Transmembrane</keyword>
<gene>
    <name evidence="2" type="ORF">SAMN05216361_0638</name>
</gene>
<reference evidence="3" key="1">
    <citation type="submission" date="2016-11" db="EMBL/GenBank/DDBJ databases">
        <authorList>
            <person name="Varghese N."/>
            <person name="Submissions S."/>
        </authorList>
    </citation>
    <scope>NUCLEOTIDE SEQUENCE [LARGE SCALE GENOMIC DNA]</scope>
    <source>
        <strain evidence="3">CGMCC 1.8995</strain>
    </source>
</reference>
<evidence type="ECO:0008006" key="4">
    <source>
        <dbReference type="Google" id="ProtNLM"/>
    </source>
</evidence>